<comment type="caution">
    <text evidence="9">The sequence shown here is derived from an EMBL/GenBank/DDBJ whole genome shotgun (WGS) entry which is preliminary data.</text>
</comment>
<dbReference type="Gene3D" id="1.10.1740.10">
    <property type="match status" value="1"/>
</dbReference>
<evidence type="ECO:0000259" key="8">
    <source>
        <dbReference type="Pfam" id="PF08281"/>
    </source>
</evidence>
<dbReference type="PANTHER" id="PTHR43133:SF46">
    <property type="entry name" value="RNA POLYMERASE SIGMA-70 FACTOR ECF SUBFAMILY"/>
    <property type="match status" value="1"/>
</dbReference>
<keyword evidence="4 6" id="KW-0238">DNA-binding</keyword>
<dbReference type="Pfam" id="PF08281">
    <property type="entry name" value="Sigma70_r4_2"/>
    <property type="match status" value="1"/>
</dbReference>
<dbReference type="SUPFAM" id="SSF88946">
    <property type="entry name" value="Sigma2 domain of RNA polymerase sigma factors"/>
    <property type="match status" value="1"/>
</dbReference>
<dbReference type="SUPFAM" id="SSF88659">
    <property type="entry name" value="Sigma3 and sigma4 domains of RNA polymerase sigma factors"/>
    <property type="match status" value="1"/>
</dbReference>
<evidence type="ECO:0000259" key="7">
    <source>
        <dbReference type="Pfam" id="PF04542"/>
    </source>
</evidence>
<dbReference type="PANTHER" id="PTHR43133">
    <property type="entry name" value="RNA POLYMERASE ECF-TYPE SIGMA FACTO"/>
    <property type="match status" value="1"/>
</dbReference>
<dbReference type="EMBL" id="JABAHZ010000002">
    <property type="protein sequence ID" value="NLR79679.1"/>
    <property type="molecule type" value="Genomic_DNA"/>
</dbReference>
<evidence type="ECO:0000256" key="5">
    <source>
        <dbReference type="ARBA" id="ARBA00023163"/>
    </source>
</evidence>
<dbReference type="InterPro" id="IPR013325">
    <property type="entry name" value="RNA_pol_sigma_r2"/>
</dbReference>
<evidence type="ECO:0000313" key="10">
    <source>
        <dbReference type="Proteomes" id="UP000552864"/>
    </source>
</evidence>
<dbReference type="InterPro" id="IPR013324">
    <property type="entry name" value="RNA_pol_sigma_r3/r4-like"/>
</dbReference>
<keyword evidence="3 6" id="KW-0731">Sigma factor</keyword>
<dbReference type="GO" id="GO:0003677">
    <property type="term" value="F:DNA binding"/>
    <property type="evidence" value="ECO:0007669"/>
    <property type="project" value="UniProtKB-KW"/>
</dbReference>
<dbReference type="InterPro" id="IPR007627">
    <property type="entry name" value="RNA_pol_sigma70_r2"/>
</dbReference>
<accession>A0A847SQT3</accession>
<sequence>MDSNRFHIDTATLVNIAEGSEEAFRHLFFAVLPWLNPYVRKVIRDPDSVEEVIQETFIRIWISRDKLPGIENLRAWILRVASNECFTWFHKQATARMTTALPESFPEATVNEVEELVASRETLHLIKKAVDQLPPQRRKIYLMSREQGLKTQEIADQLQLSQSYVKNTLSAALSNIREFLLAAGKSIPFL</sequence>
<dbReference type="InterPro" id="IPR039425">
    <property type="entry name" value="RNA_pol_sigma-70-like"/>
</dbReference>
<evidence type="ECO:0000313" key="9">
    <source>
        <dbReference type="EMBL" id="NLR79679.1"/>
    </source>
</evidence>
<dbReference type="Pfam" id="PF04542">
    <property type="entry name" value="Sigma70_r2"/>
    <property type="match status" value="1"/>
</dbReference>
<dbReference type="InterPro" id="IPR000838">
    <property type="entry name" value="RNA_pol_sigma70_ECF_CS"/>
</dbReference>
<feature type="domain" description="RNA polymerase sigma factor 70 region 4 type 2" evidence="8">
    <location>
        <begin position="125"/>
        <end position="174"/>
    </location>
</feature>
<evidence type="ECO:0000256" key="1">
    <source>
        <dbReference type="ARBA" id="ARBA00010641"/>
    </source>
</evidence>
<evidence type="ECO:0000256" key="3">
    <source>
        <dbReference type="ARBA" id="ARBA00023082"/>
    </source>
</evidence>
<name>A0A847SQT3_9BACT</name>
<dbReference type="Proteomes" id="UP000552864">
    <property type="component" value="Unassembled WGS sequence"/>
</dbReference>
<feature type="domain" description="RNA polymerase sigma-70 region 2" evidence="7">
    <location>
        <begin position="30"/>
        <end position="93"/>
    </location>
</feature>
<dbReference type="CDD" id="cd06171">
    <property type="entry name" value="Sigma70_r4"/>
    <property type="match status" value="1"/>
</dbReference>
<evidence type="ECO:0000256" key="6">
    <source>
        <dbReference type="RuleBase" id="RU000716"/>
    </source>
</evidence>
<proteinExistence type="inferred from homology"/>
<keyword evidence="10" id="KW-1185">Reference proteome</keyword>
<keyword evidence="5 6" id="KW-0804">Transcription</keyword>
<dbReference type="PROSITE" id="PS01063">
    <property type="entry name" value="SIGMA70_ECF"/>
    <property type="match status" value="1"/>
</dbReference>
<dbReference type="NCBIfam" id="TIGR02937">
    <property type="entry name" value="sigma70-ECF"/>
    <property type="match status" value="1"/>
</dbReference>
<dbReference type="RefSeq" id="WP_168738960.1">
    <property type="nucleotide sequence ID" value="NZ_JABAHZ010000002.1"/>
</dbReference>
<dbReference type="InterPro" id="IPR036388">
    <property type="entry name" value="WH-like_DNA-bd_sf"/>
</dbReference>
<reference evidence="9 10" key="1">
    <citation type="submission" date="2020-04" db="EMBL/GenBank/DDBJ databases">
        <authorList>
            <person name="Yin C."/>
        </authorList>
    </citation>
    <scope>NUCLEOTIDE SEQUENCE [LARGE SCALE GENOMIC DNA]</scope>
    <source>
        <strain evidence="9 10">Ak56</strain>
    </source>
</reference>
<protein>
    <recommendedName>
        <fullName evidence="6">RNA polymerase sigma factor</fullName>
    </recommendedName>
</protein>
<dbReference type="InterPro" id="IPR014284">
    <property type="entry name" value="RNA_pol_sigma-70_dom"/>
</dbReference>
<gene>
    <name evidence="9" type="ORF">HGH91_13670</name>
</gene>
<comment type="similarity">
    <text evidence="1 6">Belongs to the sigma-70 factor family. ECF subfamily.</text>
</comment>
<organism evidence="9 10">
    <name type="scientific">Chitinophaga eiseniae</name>
    <dbReference type="NCBI Taxonomy" id="634771"/>
    <lineage>
        <taxon>Bacteria</taxon>
        <taxon>Pseudomonadati</taxon>
        <taxon>Bacteroidota</taxon>
        <taxon>Chitinophagia</taxon>
        <taxon>Chitinophagales</taxon>
        <taxon>Chitinophagaceae</taxon>
        <taxon>Chitinophaga</taxon>
    </lineage>
</organism>
<dbReference type="InterPro" id="IPR013249">
    <property type="entry name" value="RNA_pol_sigma70_r4_t2"/>
</dbReference>
<evidence type="ECO:0000256" key="2">
    <source>
        <dbReference type="ARBA" id="ARBA00023015"/>
    </source>
</evidence>
<dbReference type="GO" id="GO:0016987">
    <property type="term" value="F:sigma factor activity"/>
    <property type="evidence" value="ECO:0007669"/>
    <property type="project" value="UniProtKB-KW"/>
</dbReference>
<dbReference type="GO" id="GO:0006352">
    <property type="term" value="P:DNA-templated transcription initiation"/>
    <property type="evidence" value="ECO:0007669"/>
    <property type="project" value="InterPro"/>
</dbReference>
<dbReference type="AlphaFoldDB" id="A0A847SQT3"/>
<evidence type="ECO:0000256" key="4">
    <source>
        <dbReference type="ARBA" id="ARBA00023125"/>
    </source>
</evidence>
<keyword evidence="2 6" id="KW-0805">Transcription regulation</keyword>
<dbReference type="Gene3D" id="1.10.10.10">
    <property type="entry name" value="Winged helix-like DNA-binding domain superfamily/Winged helix DNA-binding domain"/>
    <property type="match status" value="1"/>
</dbReference>